<dbReference type="Gramene" id="TVU19468">
    <property type="protein sequence ID" value="TVU19468"/>
    <property type="gene ID" value="EJB05_35618"/>
</dbReference>
<dbReference type="SUPFAM" id="SSF54277">
    <property type="entry name" value="CAD &amp; PB1 domains"/>
    <property type="match status" value="1"/>
</dbReference>
<dbReference type="InterPro" id="IPR053198">
    <property type="entry name" value="Gynoecium_Dev_Regulator"/>
</dbReference>
<feature type="compositionally biased region" description="Polar residues" evidence="1">
    <location>
        <begin position="220"/>
        <end position="231"/>
    </location>
</feature>
<feature type="compositionally biased region" description="Low complexity" evidence="1">
    <location>
        <begin position="7"/>
        <end position="21"/>
    </location>
</feature>
<protein>
    <recommendedName>
        <fullName evidence="2">PB1 domain-containing protein</fullName>
    </recommendedName>
</protein>
<dbReference type="Pfam" id="PF00564">
    <property type="entry name" value="PB1"/>
    <property type="match status" value="1"/>
</dbReference>
<dbReference type="InterPro" id="IPR000270">
    <property type="entry name" value="PB1_dom"/>
</dbReference>
<evidence type="ECO:0000256" key="1">
    <source>
        <dbReference type="SAM" id="MobiDB-lite"/>
    </source>
</evidence>
<dbReference type="Proteomes" id="UP000324897">
    <property type="component" value="Chromosome 7"/>
</dbReference>
<dbReference type="SMART" id="SM00666">
    <property type="entry name" value="PB1"/>
    <property type="match status" value="1"/>
</dbReference>
<reference evidence="3 4" key="1">
    <citation type="journal article" date="2019" name="Sci. Rep.">
        <title>A high-quality genome of Eragrostis curvula grass provides insights into Poaceae evolution and supports new strategies to enhance forage quality.</title>
        <authorList>
            <person name="Carballo J."/>
            <person name="Santos B.A.C.M."/>
            <person name="Zappacosta D."/>
            <person name="Garbus I."/>
            <person name="Selva J.P."/>
            <person name="Gallo C.A."/>
            <person name="Diaz A."/>
            <person name="Albertini E."/>
            <person name="Caccamo M."/>
            <person name="Echenique V."/>
        </authorList>
    </citation>
    <scope>NUCLEOTIDE SEQUENCE [LARGE SCALE GENOMIC DNA]</scope>
    <source>
        <strain evidence="4">cv. Victoria</strain>
        <tissue evidence="3">Leaf</tissue>
    </source>
</reference>
<comment type="caution">
    <text evidence="3">The sequence shown here is derived from an EMBL/GenBank/DDBJ whole genome shotgun (WGS) entry which is preliminary data.</text>
</comment>
<dbReference type="EMBL" id="RWGY01000029">
    <property type="protein sequence ID" value="TVU19468.1"/>
    <property type="molecule type" value="Genomic_DNA"/>
</dbReference>
<feature type="region of interest" description="Disordered" evidence="1">
    <location>
        <begin position="209"/>
        <end position="235"/>
    </location>
</feature>
<accession>A0A5J9U830</accession>
<dbReference type="PANTHER" id="PTHR31066:SF91">
    <property type="entry name" value="OS05G0427100 PROTEIN"/>
    <property type="match status" value="1"/>
</dbReference>
<gene>
    <name evidence="3" type="ORF">EJB05_35618</name>
</gene>
<name>A0A5J9U830_9POAL</name>
<evidence type="ECO:0000313" key="4">
    <source>
        <dbReference type="Proteomes" id="UP000324897"/>
    </source>
</evidence>
<feature type="region of interest" description="Disordered" evidence="1">
    <location>
        <begin position="1"/>
        <end position="27"/>
    </location>
</feature>
<dbReference type="PANTHER" id="PTHR31066">
    <property type="entry name" value="OS05G0427100 PROTEIN-RELATED"/>
    <property type="match status" value="1"/>
</dbReference>
<dbReference type="Gene3D" id="3.10.20.90">
    <property type="entry name" value="Phosphatidylinositol 3-kinase Catalytic Subunit, Chain A, domain 1"/>
    <property type="match status" value="1"/>
</dbReference>
<keyword evidence="4" id="KW-1185">Reference proteome</keyword>
<dbReference type="OrthoDB" id="1882326at2759"/>
<feature type="domain" description="PB1" evidence="2">
    <location>
        <begin position="62"/>
        <end position="153"/>
    </location>
</feature>
<dbReference type="AlphaFoldDB" id="A0A5J9U830"/>
<evidence type="ECO:0000313" key="3">
    <source>
        <dbReference type="EMBL" id="TVU19468.1"/>
    </source>
</evidence>
<sequence length="404" mass="43944">MAEVEDATAAPTATTTESEGATTDDDVHLSPTCVCRGGGAGGDGGGRIKLLCSFGGRIVPRQSDGVLKYIGGETRVLAVPRSIPFREMKKKVEEMFKTEVAAIKYQLLSLSEDLDVLVSVTCDDDLVHMLDEYDRLDAKRSPTASPRFRVYVFAPQTSANPRARRRHRAHLLPLRRLLAWPPPAHHHHHHQQHHHHFQPERYVATVPVTPSGSPRYPAPSNGTVSAGNSPRANAMAPESPVFERLGMGMGMGMGMQRVRSSPNLGSLDAAPQHLHQDGGGGLAGAYISSSPRLAGAGLSSCRTASTTTSTSTRRRRCTCRTLPPARRPGGMSGWAATSRPWCRWLGRRRTGRSREAGRCRTARCRRRRRPRWSGTDSRPAVPYAGGSLVCLLVIFAAVRGISEL</sequence>
<evidence type="ECO:0000259" key="2">
    <source>
        <dbReference type="SMART" id="SM00666"/>
    </source>
</evidence>
<dbReference type="CDD" id="cd06410">
    <property type="entry name" value="PB1_UP2"/>
    <property type="match status" value="1"/>
</dbReference>
<proteinExistence type="predicted"/>
<organism evidence="3 4">
    <name type="scientific">Eragrostis curvula</name>
    <name type="common">weeping love grass</name>
    <dbReference type="NCBI Taxonomy" id="38414"/>
    <lineage>
        <taxon>Eukaryota</taxon>
        <taxon>Viridiplantae</taxon>
        <taxon>Streptophyta</taxon>
        <taxon>Embryophyta</taxon>
        <taxon>Tracheophyta</taxon>
        <taxon>Spermatophyta</taxon>
        <taxon>Magnoliopsida</taxon>
        <taxon>Liliopsida</taxon>
        <taxon>Poales</taxon>
        <taxon>Poaceae</taxon>
        <taxon>PACMAD clade</taxon>
        <taxon>Chloridoideae</taxon>
        <taxon>Eragrostideae</taxon>
        <taxon>Eragrostidinae</taxon>
        <taxon>Eragrostis</taxon>
    </lineage>
</organism>